<dbReference type="InterPro" id="IPR008969">
    <property type="entry name" value="CarboxyPept-like_regulatory"/>
</dbReference>
<feature type="domain" description="TonB-dependent receptor-like beta-barrel" evidence="11">
    <location>
        <begin position="269"/>
        <end position="697"/>
    </location>
</feature>
<dbReference type="Gene3D" id="2.60.40.1120">
    <property type="entry name" value="Carboxypeptidase-like, regulatory domain"/>
    <property type="match status" value="1"/>
</dbReference>
<keyword evidence="13" id="KW-0675">Receptor</keyword>
<evidence type="ECO:0000256" key="4">
    <source>
        <dbReference type="ARBA" id="ARBA00022692"/>
    </source>
</evidence>
<evidence type="ECO:0000313" key="13">
    <source>
        <dbReference type="EMBL" id="RNI31954.1"/>
    </source>
</evidence>
<evidence type="ECO:0000259" key="12">
    <source>
        <dbReference type="Pfam" id="PF07715"/>
    </source>
</evidence>
<dbReference type="PANTHER" id="PTHR30069">
    <property type="entry name" value="TONB-DEPENDENT OUTER MEMBRANE RECEPTOR"/>
    <property type="match status" value="1"/>
</dbReference>
<dbReference type="Pfam" id="PF00593">
    <property type="entry name" value="TonB_dep_Rec_b-barrel"/>
    <property type="match status" value="1"/>
</dbReference>
<evidence type="ECO:0000313" key="14">
    <source>
        <dbReference type="Proteomes" id="UP000271010"/>
    </source>
</evidence>
<dbReference type="Proteomes" id="UP000271010">
    <property type="component" value="Unassembled WGS sequence"/>
</dbReference>
<dbReference type="Pfam" id="PF07715">
    <property type="entry name" value="Plug"/>
    <property type="match status" value="1"/>
</dbReference>
<comment type="caution">
    <text evidence="13">The sequence shown here is derived from an EMBL/GenBank/DDBJ whole genome shotgun (WGS) entry which is preliminary data.</text>
</comment>
<evidence type="ECO:0000256" key="2">
    <source>
        <dbReference type="ARBA" id="ARBA00022448"/>
    </source>
</evidence>
<keyword evidence="3 8" id="KW-1134">Transmembrane beta strand</keyword>
<dbReference type="Gene3D" id="2.170.130.10">
    <property type="entry name" value="TonB-dependent receptor, plug domain"/>
    <property type="match status" value="1"/>
</dbReference>
<keyword evidence="10" id="KW-0732">Signal</keyword>
<feature type="chain" id="PRO_5018032355" evidence="10">
    <location>
        <begin position="20"/>
        <end position="753"/>
    </location>
</feature>
<comment type="similarity">
    <text evidence="8 9">Belongs to the TonB-dependent receptor family.</text>
</comment>
<dbReference type="EMBL" id="RJJE01000003">
    <property type="protein sequence ID" value="RNI31954.1"/>
    <property type="molecule type" value="Genomic_DNA"/>
</dbReference>
<name>A0A3M9N2E0_9BACT</name>
<dbReference type="InterPro" id="IPR000531">
    <property type="entry name" value="Beta-barrel_TonB"/>
</dbReference>
<dbReference type="GO" id="GO:0009279">
    <property type="term" value="C:cell outer membrane"/>
    <property type="evidence" value="ECO:0007669"/>
    <property type="project" value="UniProtKB-SubCell"/>
</dbReference>
<evidence type="ECO:0000256" key="8">
    <source>
        <dbReference type="PROSITE-ProRule" id="PRU01360"/>
    </source>
</evidence>
<keyword evidence="14" id="KW-1185">Reference proteome</keyword>
<evidence type="ECO:0000256" key="7">
    <source>
        <dbReference type="ARBA" id="ARBA00023237"/>
    </source>
</evidence>
<organism evidence="13 14">
    <name type="scientific">Rufibacter immobilis</name>
    <dbReference type="NCBI Taxonomy" id="1348778"/>
    <lineage>
        <taxon>Bacteria</taxon>
        <taxon>Pseudomonadati</taxon>
        <taxon>Bacteroidota</taxon>
        <taxon>Cytophagia</taxon>
        <taxon>Cytophagales</taxon>
        <taxon>Hymenobacteraceae</taxon>
        <taxon>Rufibacter</taxon>
    </lineage>
</organism>
<dbReference type="InterPro" id="IPR037066">
    <property type="entry name" value="Plug_dom_sf"/>
</dbReference>
<dbReference type="GO" id="GO:0044718">
    <property type="term" value="P:siderophore transmembrane transport"/>
    <property type="evidence" value="ECO:0007669"/>
    <property type="project" value="TreeGrafter"/>
</dbReference>
<evidence type="ECO:0000256" key="5">
    <source>
        <dbReference type="ARBA" id="ARBA00023077"/>
    </source>
</evidence>
<keyword evidence="7 8" id="KW-0998">Cell outer membrane</keyword>
<dbReference type="PROSITE" id="PS52016">
    <property type="entry name" value="TONB_DEPENDENT_REC_3"/>
    <property type="match status" value="1"/>
</dbReference>
<keyword evidence="6 8" id="KW-0472">Membrane</keyword>
<dbReference type="InterPro" id="IPR012910">
    <property type="entry name" value="Plug_dom"/>
</dbReference>
<evidence type="ECO:0000256" key="10">
    <source>
        <dbReference type="SAM" id="SignalP"/>
    </source>
</evidence>
<dbReference type="SUPFAM" id="SSF56935">
    <property type="entry name" value="Porins"/>
    <property type="match status" value="1"/>
</dbReference>
<proteinExistence type="inferred from homology"/>
<evidence type="ECO:0000256" key="9">
    <source>
        <dbReference type="RuleBase" id="RU003357"/>
    </source>
</evidence>
<accession>A0A3M9N2E0</accession>
<dbReference type="SUPFAM" id="SSF49464">
    <property type="entry name" value="Carboxypeptidase regulatory domain-like"/>
    <property type="match status" value="1"/>
</dbReference>
<evidence type="ECO:0000256" key="1">
    <source>
        <dbReference type="ARBA" id="ARBA00004571"/>
    </source>
</evidence>
<evidence type="ECO:0000256" key="6">
    <source>
        <dbReference type="ARBA" id="ARBA00023136"/>
    </source>
</evidence>
<dbReference type="RefSeq" id="WP_123132090.1">
    <property type="nucleotide sequence ID" value="NZ_RJJE01000003.1"/>
</dbReference>
<dbReference type="AlphaFoldDB" id="A0A3M9N2E0"/>
<feature type="signal peptide" evidence="10">
    <location>
        <begin position="1"/>
        <end position="19"/>
    </location>
</feature>
<evidence type="ECO:0000256" key="3">
    <source>
        <dbReference type="ARBA" id="ARBA00022452"/>
    </source>
</evidence>
<dbReference type="InterPro" id="IPR036942">
    <property type="entry name" value="Beta-barrel_TonB_sf"/>
</dbReference>
<dbReference type="OrthoDB" id="1109239at2"/>
<dbReference type="PANTHER" id="PTHR30069:SF57">
    <property type="entry name" value="TONB-DEPENDENT RECEPTOR"/>
    <property type="match status" value="1"/>
</dbReference>
<comment type="subcellular location">
    <subcellularLocation>
        <location evidence="1 8">Cell outer membrane</location>
        <topology evidence="1 8">Multi-pass membrane protein</topology>
    </subcellularLocation>
</comment>
<dbReference type="Pfam" id="PF13715">
    <property type="entry name" value="CarbopepD_reg_2"/>
    <property type="match status" value="1"/>
</dbReference>
<keyword evidence="5 9" id="KW-0798">TonB box</keyword>
<feature type="domain" description="TonB-dependent receptor plug" evidence="12">
    <location>
        <begin position="119"/>
        <end position="224"/>
    </location>
</feature>
<dbReference type="Gene3D" id="2.40.170.20">
    <property type="entry name" value="TonB-dependent receptor, beta-barrel domain"/>
    <property type="match status" value="1"/>
</dbReference>
<dbReference type="InterPro" id="IPR039426">
    <property type="entry name" value="TonB-dep_rcpt-like"/>
</dbReference>
<reference evidence="13 14" key="1">
    <citation type="submission" date="2018-11" db="EMBL/GenBank/DDBJ databases">
        <title>Rufibacter latericius sp. nov., isolated from water in Baiyang Lake.</title>
        <authorList>
            <person name="Yang Y."/>
        </authorList>
    </citation>
    <scope>NUCLEOTIDE SEQUENCE [LARGE SCALE GENOMIC DNA]</scope>
    <source>
        <strain evidence="13 14">MCC P1</strain>
    </source>
</reference>
<gene>
    <name evidence="13" type="ORF">EFA69_05450</name>
</gene>
<evidence type="ECO:0000259" key="11">
    <source>
        <dbReference type="Pfam" id="PF00593"/>
    </source>
</evidence>
<sequence length="753" mass="84312">MRKQLLLLVGFWLSLAAAAQQVTITGSVRDAQTREPLGFCNISVVNSTLGTMADEKGKFTLKLPQTQLSSQLVVSFLGYQNDTLSLQAGKTSYQINLRPTAGKLNEVVVTGTMKEMSRLESPVPVEVYTPAYFKKNPTPSLFEAVGMINGVQPQLNCNVCNTGDIHINGMEGPYTLILIDGMPIVSSLSTVYGLNGIPNSLVERLEVVKGPAASLYGSEAMGGIINVITKSPLKAPRVSAEVFGTTWGEVSSDVGVKFKAGQAHGLLGINYFNYQNPLDKNQDGFTDVTLQQRVSVFNKWDFERRENRLASMAARYVYEDRWGGQMDWTKEHRGSDQRYGESIYTKRWELIGQYQLPVSEKIMAQLSVNRHQQNSFYGTTPFHADQTVAFGQLYWDKPLTPRHNLLLGTSFRYTHYDDNTPATASSDAASPQNTPVTTPLPGVFVQDEWTLTEKHKLLLGYRYDYDKRHGHIQSPRVAYKWSPGPQHTVRASFGTGYRVVSLFTEDHAALTGAREVVITEELKPEQSINSNLNYIWQAPLDAFLVTVDVTGFYSRFSNKIIGDFDTDPQKIIYSNLRGHAVSKGITVNTEFSFYNPLKLSAGVTYMQVYQKEAEGEGPLVKRVQLHAPEWSGNFLAGYTFAGSFTVDLTGTFYGPMRLPILPNDYRPEYSPWFSLVNVQLTKKWQNGLEVFGGVKNLFNFVPKDPIMRPFDPFDRMAADPISNPHGYTFDPSYNYASLQGMRGFLGVRYNLFQ</sequence>
<protein>
    <submittedName>
        <fullName evidence="13">TonB-dependent receptor</fullName>
    </submittedName>
</protein>
<keyword evidence="2 8" id="KW-0813">Transport</keyword>
<keyword evidence="4 8" id="KW-0812">Transmembrane</keyword>
<dbReference type="GO" id="GO:0015344">
    <property type="term" value="F:siderophore uptake transmembrane transporter activity"/>
    <property type="evidence" value="ECO:0007669"/>
    <property type="project" value="TreeGrafter"/>
</dbReference>